<evidence type="ECO:0000313" key="3">
    <source>
        <dbReference type="EMBL" id="KAJ3166808.1"/>
    </source>
</evidence>
<dbReference type="Gene3D" id="3.90.226.10">
    <property type="entry name" value="2-enoyl-CoA Hydratase, Chain A, domain 1"/>
    <property type="match status" value="1"/>
</dbReference>
<dbReference type="Pfam" id="PF03572">
    <property type="entry name" value="Peptidase_S41"/>
    <property type="match status" value="1"/>
</dbReference>
<dbReference type="GO" id="GO:0008236">
    <property type="term" value="F:serine-type peptidase activity"/>
    <property type="evidence" value="ECO:0007669"/>
    <property type="project" value="InterPro"/>
</dbReference>
<organism evidence="3 4">
    <name type="scientific">Geranomyces variabilis</name>
    <dbReference type="NCBI Taxonomy" id="109894"/>
    <lineage>
        <taxon>Eukaryota</taxon>
        <taxon>Fungi</taxon>
        <taxon>Fungi incertae sedis</taxon>
        <taxon>Chytridiomycota</taxon>
        <taxon>Chytridiomycota incertae sedis</taxon>
        <taxon>Chytridiomycetes</taxon>
        <taxon>Spizellomycetales</taxon>
        <taxon>Powellomycetaceae</taxon>
        <taxon>Geranomyces</taxon>
    </lineage>
</organism>
<feature type="domain" description="Tail specific protease" evidence="2">
    <location>
        <begin position="109"/>
        <end position="311"/>
    </location>
</feature>
<accession>A0AAD5TAU1</accession>
<gene>
    <name evidence="3" type="ORF">HDU87_001905</name>
</gene>
<dbReference type="PANTHER" id="PTHR11261:SF3">
    <property type="entry name" value="RETINOL-BINDING PROTEIN 3"/>
    <property type="match status" value="1"/>
</dbReference>
<reference evidence="3" key="1">
    <citation type="submission" date="2020-05" db="EMBL/GenBank/DDBJ databases">
        <title>Phylogenomic resolution of chytrid fungi.</title>
        <authorList>
            <person name="Stajich J.E."/>
            <person name="Amses K."/>
            <person name="Simmons R."/>
            <person name="Seto K."/>
            <person name="Myers J."/>
            <person name="Bonds A."/>
            <person name="Quandt C.A."/>
            <person name="Barry K."/>
            <person name="Liu P."/>
            <person name="Grigoriev I."/>
            <person name="Longcore J.E."/>
            <person name="James T.Y."/>
        </authorList>
    </citation>
    <scope>NUCLEOTIDE SEQUENCE</scope>
    <source>
        <strain evidence="3">JEL0379</strain>
    </source>
</reference>
<feature type="compositionally biased region" description="Polar residues" evidence="1">
    <location>
        <begin position="384"/>
        <end position="396"/>
    </location>
</feature>
<dbReference type="InterPro" id="IPR005151">
    <property type="entry name" value="Tail-specific_protease"/>
</dbReference>
<evidence type="ECO:0000256" key="1">
    <source>
        <dbReference type="SAM" id="MobiDB-lite"/>
    </source>
</evidence>
<dbReference type="GO" id="GO:0006508">
    <property type="term" value="P:proteolysis"/>
    <property type="evidence" value="ECO:0007669"/>
    <property type="project" value="InterPro"/>
</dbReference>
<keyword evidence="4" id="KW-1185">Reference proteome</keyword>
<sequence>MTVLDNTRDAPFASTQQRADALALIVSTIDRRFAVPEEGEVLVAELRKRIAAGTYDSLATIGEFADRLTTDMQDISSDKHMRVVFRSDTREVRPVEKTMEEERKIEENDNEEDETIESNKTFKAQSTFRNQFIEEVRILPGGIGYCKLLAFPMSTSAAQAYSGLFNMVADTRGLILDLTANRGGSSSADLLQSYLHKASRRPVVALYHRFTDTKNVVTLHPCLSGPRYDDRPVWVLISNDTFSAAEHFACTAKALGRVRLIGEKTGGGGRGCEMYWIHPNLDLSCSTYQAVCVVDGSSWEGCGVKPHIECPVEDALSVAHLEALELIVPVLEADPVLKHFGNGRGAKSFGRQTLDELRERFEKKMAPADDQTTTTSTADVETDPQSASINPPSESAAQVAPERSSPASACQR</sequence>
<feature type="compositionally biased region" description="Low complexity" evidence="1">
    <location>
        <begin position="369"/>
        <end position="379"/>
    </location>
</feature>
<dbReference type="Proteomes" id="UP001212152">
    <property type="component" value="Unassembled WGS sequence"/>
</dbReference>
<evidence type="ECO:0000259" key="2">
    <source>
        <dbReference type="SMART" id="SM00245"/>
    </source>
</evidence>
<feature type="region of interest" description="Disordered" evidence="1">
    <location>
        <begin position="363"/>
        <end position="412"/>
    </location>
</feature>
<evidence type="ECO:0000313" key="4">
    <source>
        <dbReference type="Proteomes" id="UP001212152"/>
    </source>
</evidence>
<dbReference type="AlphaFoldDB" id="A0AAD5TAU1"/>
<protein>
    <recommendedName>
        <fullName evidence="2">Tail specific protease domain-containing protein</fullName>
    </recommendedName>
</protein>
<dbReference type="CDD" id="cd07563">
    <property type="entry name" value="Peptidase_S41_IRBP"/>
    <property type="match status" value="1"/>
</dbReference>
<dbReference type="PANTHER" id="PTHR11261">
    <property type="entry name" value="INTERPHOTORECEPTOR RETINOID-BINDING PROTEIN"/>
    <property type="match status" value="1"/>
</dbReference>
<dbReference type="SMART" id="SM00245">
    <property type="entry name" value="TSPc"/>
    <property type="match status" value="1"/>
</dbReference>
<dbReference type="EMBL" id="JADGJQ010000155">
    <property type="protein sequence ID" value="KAJ3166808.1"/>
    <property type="molecule type" value="Genomic_DNA"/>
</dbReference>
<proteinExistence type="predicted"/>
<dbReference type="SUPFAM" id="SSF52096">
    <property type="entry name" value="ClpP/crotonase"/>
    <property type="match status" value="1"/>
</dbReference>
<dbReference type="InterPro" id="IPR029045">
    <property type="entry name" value="ClpP/crotonase-like_dom_sf"/>
</dbReference>
<dbReference type="Gene3D" id="3.30.750.44">
    <property type="match status" value="1"/>
</dbReference>
<dbReference type="Pfam" id="PF11918">
    <property type="entry name" value="Peptidase_S41_N"/>
    <property type="match status" value="1"/>
</dbReference>
<comment type="caution">
    <text evidence="3">The sequence shown here is derived from an EMBL/GenBank/DDBJ whole genome shotgun (WGS) entry which is preliminary data.</text>
</comment>
<name>A0AAD5TAU1_9FUNG</name>